<dbReference type="EMBL" id="JAFEKC020000015">
    <property type="protein sequence ID" value="KAK0510714.1"/>
    <property type="molecule type" value="Genomic_DNA"/>
</dbReference>
<evidence type="ECO:0000313" key="3">
    <source>
        <dbReference type="Proteomes" id="UP001166286"/>
    </source>
</evidence>
<feature type="compositionally biased region" description="Polar residues" evidence="1">
    <location>
        <begin position="65"/>
        <end position="74"/>
    </location>
</feature>
<accession>A0AA39QYM0</accession>
<feature type="compositionally biased region" description="Polar residues" evidence="1">
    <location>
        <begin position="89"/>
        <end position="101"/>
    </location>
</feature>
<feature type="region of interest" description="Disordered" evidence="1">
    <location>
        <begin position="1"/>
        <end position="161"/>
    </location>
</feature>
<evidence type="ECO:0008006" key="4">
    <source>
        <dbReference type="Google" id="ProtNLM"/>
    </source>
</evidence>
<dbReference type="SUPFAM" id="SSF50729">
    <property type="entry name" value="PH domain-like"/>
    <property type="match status" value="1"/>
</dbReference>
<sequence>MNPSSEPTASSQTLSSNLARSRSRYKAARPSRPLTSPAKPQNSNADQVQQDHEEVLSKVAPVFPSQVQPTQASLQKGRGDTREVRDRQTWSPKVTHQSETPRGQDKVFSGRKGKIAEAPRRDFKEHGLPRKTEATPGQQQLRSLSKYREEQPGTNIPSTLPTKSLTQRIKGYRGEHRRAQSKEELKRTISAPIANEPPQDIVTPAFDAPVSAVNAGERRVIVKYGQSVMSIPVTPSTTPTDIIRCVGEQISKSLSPKATVVLESFKQLGLERPLRRYEHVRDVMNSWDNDTQNTLVIIPSPTGGQDIDLDLSSVSSSQPGDTSVHIYHSQKPRHWDKRWVTLRSDGQVLIAKKNGGEASNICHLSDFDIYIPTASQISKQIRPPRKVCFAVKSQEKSSMFVSTENFVHFFSTSDKALASAWYKAVQEWRSWYLVNVMGEGKDNSRKSANGIASDGKDLSRTAFTNTELAGLTNKETTSSLEPATETLPRRPPTRGRGAPPVSYPKKLTKDASTGEATTRKRGPSIVQTPAPAPAPEPFASTGLLGRTYTLRQKAQRERETSPPNLPPGVAPLYQEEKSTSLRRTSSQHHQKPKPLIDLTPQYYEPPQHARKGRGIMPTAIPPEGLIEMATTPESGLCIPPSTTPNRRPRTSAGGTDNNIHSTRTIRSSSNNRHPSSSHSHSQSHHHHASISPEKPGSAFIEGGLLSDSMHHSHSHSLHASTSPEKPVPAFIEGGLLSDTMHSQGGTGTGRGVMTGSRTAKEPMLDVTVESEFAKGSLLERVERDLGRGAEGPVIEREKRREVDVKVGEGV</sequence>
<feature type="compositionally biased region" description="Basic and acidic residues" evidence="1">
    <location>
        <begin position="114"/>
        <end position="133"/>
    </location>
</feature>
<dbReference type="PANTHER" id="PTHR38700">
    <property type="entry name" value="YALI0E22418P"/>
    <property type="match status" value="1"/>
</dbReference>
<feature type="region of interest" description="Disordered" evidence="1">
    <location>
        <begin position="632"/>
        <end position="759"/>
    </location>
</feature>
<dbReference type="Gene3D" id="2.30.29.30">
    <property type="entry name" value="Pleckstrin-homology domain (PH domain)/Phosphotyrosine-binding domain (PTB)"/>
    <property type="match status" value="1"/>
</dbReference>
<feature type="compositionally biased region" description="Polar residues" evidence="1">
    <location>
        <begin position="466"/>
        <end position="480"/>
    </location>
</feature>
<dbReference type="InterPro" id="IPR029071">
    <property type="entry name" value="Ubiquitin-like_domsf"/>
</dbReference>
<name>A0AA39QYM0_9LECA</name>
<keyword evidence="3" id="KW-1185">Reference proteome</keyword>
<feature type="compositionally biased region" description="Basic and acidic residues" evidence="1">
    <location>
        <begin position="77"/>
        <end position="88"/>
    </location>
</feature>
<dbReference type="Proteomes" id="UP001166286">
    <property type="component" value="Unassembled WGS sequence"/>
</dbReference>
<dbReference type="PANTHER" id="PTHR38700:SF1">
    <property type="entry name" value="PH DOMAIN-CONTAINING PROTEIN"/>
    <property type="match status" value="1"/>
</dbReference>
<feature type="compositionally biased region" description="Polar residues" evidence="1">
    <location>
        <begin position="1"/>
        <end position="20"/>
    </location>
</feature>
<evidence type="ECO:0000256" key="1">
    <source>
        <dbReference type="SAM" id="MobiDB-lite"/>
    </source>
</evidence>
<feature type="region of interest" description="Disordered" evidence="1">
    <location>
        <begin position="466"/>
        <end position="614"/>
    </location>
</feature>
<proteinExistence type="predicted"/>
<feature type="compositionally biased region" description="Low complexity" evidence="1">
    <location>
        <begin position="658"/>
        <end position="680"/>
    </location>
</feature>
<organism evidence="2 3">
    <name type="scientific">Cladonia borealis</name>
    <dbReference type="NCBI Taxonomy" id="184061"/>
    <lineage>
        <taxon>Eukaryota</taxon>
        <taxon>Fungi</taxon>
        <taxon>Dikarya</taxon>
        <taxon>Ascomycota</taxon>
        <taxon>Pezizomycotina</taxon>
        <taxon>Lecanoromycetes</taxon>
        <taxon>OSLEUM clade</taxon>
        <taxon>Lecanoromycetidae</taxon>
        <taxon>Lecanorales</taxon>
        <taxon>Lecanorineae</taxon>
        <taxon>Cladoniaceae</taxon>
        <taxon>Cladonia</taxon>
    </lineage>
</organism>
<protein>
    <recommendedName>
        <fullName evidence="4">PH domain-containing protein</fullName>
    </recommendedName>
</protein>
<comment type="caution">
    <text evidence="2">The sequence shown here is derived from an EMBL/GenBank/DDBJ whole genome shotgun (WGS) entry which is preliminary data.</text>
</comment>
<evidence type="ECO:0000313" key="2">
    <source>
        <dbReference type="EMBL" id="KAK0510714.1"/>
    </source>
</evidence>
<dbReference type="CDD" id="cd00821">
    <property type="entry name" value="PH"/>
    <property type="match status" value="1"/>
</dbReference>
<dbReference type="AlphaFoldDB" id="A0AA39QYM0"/>
<dbReference type="InterPro" id="IPR011993">
    <property type="entry name" value="PH-like_dom_sf"/>
</dbReference>
<dbReference type="SUPFAM" id="SSF54236">
    <property type="entry name" value="Ubiquitin-like"/>
    <property type="match status" value="1"/>
</dbReference>
<gene>
    <name evidence="2" type="ORF">JMJ35_007146</name>
</gene>
<reference evidence="2" key="1">
    <citation type="submission" date="2023-03" db="EMBL/GenBank/DDBJ databases">
        <title>Complete genome of Cladonia borealis.</title>
        <authorList>
            <person name="Park H."/>
        </authorList>
    </citation>
    <scope>NUCLEOTIDE SEQUENCE</scope>
    <source>
        <strain evidence="2">ANT050790</strain>
    </source>
</reference>
<dbReference type="Gene3D" id="3.10.20.90">
    <property type="entry name" value="Phosphatidylinositol 3-kinase Catalytic Subunit, Chain A, domain 1"/>
    <property type="match status" value="1"/>
</dbReference>
<feature type="compositionally biased region" description="Polar residues" evidence="1">
    <location>
        <begin position="38"/>
        <end position="48"/>
    </location>
</feature>
<feature type="compositionally biased region" description="Polar residues" evidence="1">
    <location>
        <begin position="152"/>
        <end position="161"/>
    </location>
</feature>